<evidence type="ECO:0000313" key="12">
    <source>
        <dbReference type="Proteomes" id="UP001216150"/>
    </source>
</evidence>
<dbReference type="NCBIfam" id="TIGR00335">
    <property type="entry name" value="primase_sml"/>
    <property type="match status" value="1"/>
</dbReference>
<evidence type="ECO:0000256" key="10">
    <source>
        <dbReference type="SAM" id="MobiDB-lite"/>
    </source>
</evidence>
<evidence type="ECO:0000256" key="2">
    <source>
        <dbReference type="ARBA" id="ARBA00022478"/>
    </source>
</evidence>
<dbReference type="GO" id="GO:0005658">
    <property type="term" value="C:alpha DNA polymerase:primase complex"/>
    <property type="evidence" value="ECO:0007669"/>
    <property type="project" value="UniProtKB-ARBA"/>
</dbReference>
<gene>
    <name evidence="11" type="ORF">N7450_009919</name>
</gene>
<keyword evidence="2 9" id="KW-0240">DNA-directed RNA polymerase</keyword>
<dbReference type="InterPro" id="IPR014052">
    <property type="entry name" value="DNA_primase_ssu_euk/arc"/>
</dbReference>
<dbReference type="Gene3D" id="3.90.920.10">
    <property type="entry name" value="DNA primase, PRIM domain"/>
    <property type="match status" value="2"/>
</dbReference>
<organism evidence="11 12">
    <name type="scientific">Penicillium hetheringtonii</name>
    <dbReference type="NCBI Taxonomy" id="911720"/>
    <lineage>
        <taxon>Eukaryota</taxon>
        <taxon>Fungi</taxon>
        <taxon>Dikarya</taxon>
        <taxon>Ascomycota</taxon>
        <taxon>Pezizomycotina</taxon>
        <taxon>Eurotiomycetes</taxon>
        <taxon>Eurotiomycetidae</taxon>
        <taxon>Eurotiales</taxon>
        <taxon>Aspergillaceae</taxon>
        <taxon>Penicillium</taxon>
    </lineage>
</organism>
<dbReference type="EC" id="2.7.7.-" evidence="9"/>
<evidence type="ECO:0000256" key="7">
    <source>
        <dbReference type="ARBA" id="ARBA00022723"/>
    </source>
</evidence>
<keyword evidence="5" id="KW-0548">Nucleotidyltransferase</keyword>
<evidence type="ECO:0000256" key="6">
    <source>
        <dbReference type="ARBA" id="ARBA00022705"/>
    </source>
</evidence>
<feature type="compositionally biased region" description="Basic and acidic residues" evidence="10">
    <location>
        <begin position="126"/>
        <end position="136"/>
    </location>
</feature>
<evidence type="ECO:0000256" key="3">
    <source>
        <dbReference type="ARBA" id="ARBA00022515"/>
    </source>
</evidence>
<proteinExistence type="inferred from homology"/>
<dbReference type="PANTHER" id="PTHR10536">
    <property type="entry name" value="DNA PRIMASE SMALL SUBUNIT"/>
    <property type="match status" value="1"/>
</dbReference>
<accession>A0AAD6DBT9</accession>
<keyword evidence="12" id="KW-1185">Reference proteome</keyword>
<keyword evidence="3 9" id="KW-0639">Primosome</keyword>
<dbReference type="Proteomes" id="UP001216150">
    <property type="component" value="Unassembled WGS sequence"/>
</dbReference>
<dbReference type="Pfam" id="PF01896">
    <property type="entry name" value="DNA_primase_S"/>
    <property type="match status" value="1"/>
</dbReference>
<dbReference type="AlphaFoldDB" id="A0AAD6DBT9"/>
<evidence type="ECO:0000256" key="5">
    <source>
        <dbReference type="ARBA" id="ARBA00022695"/>
    </source>
</evidence>
<feature type="compositionally biased region" description="Acidic residues" evidence="10">
    <location>
        <begin position="137"/>
        <end position="146"/>
    </location>
</feature>
<dbReference type="GO" id="GO:0046872">
    <property type="term" value="F:metal ion binding"/>
    <property type="evidence" value="ECO:0007669"/>
    <property type="project" value="UniProtKB-KW"/>
</dbReference>
<feature type="region of interest" description="Disordered" evidence="10">
    <location>
        <begin position="86"/>
        <end position="170"/>
    </location>
</feature>
<feature type="compositionally biased region" description="Pro residues" evidence="10">
    <location>
        <begin position="93"/>
        <end position="106"/>
    </location>
</feature>
<comment type="similarity">
    <text evidence="1 9">Belongs to the eukaryotic-type primase small subunit family.</text>
</comment>
<feature type="compositionally biased region" description="Basic and acidic residues" evidence="10">
    <location>
        <begin position="36"/>
        <end position="48"/>
    </location>
</feature>
<keyword evidence="6 9" id="KW-0235">DNA replication</keyword>
<dbReference type="SUPFAM" id="SSF56747">
    <property type="entry name" value="Prim-pol domain"/>
    <property type="match status" value="1"/>
</dbReference>
<comment type="caution">
    <text evidence="11">The sequence shown here is derived from an EMBL/GenBank/DDBJ whole genome shotgun (WGS) entry which is preliminary data.</text>
</comment>
<protein>
    <recommendedName>
        <fullName evidence="9">DNA primase</fullName>
        <ecNumber evidence="9">2.7.7.-</ecNumber>
    </recommendedName>
</protein>
<dbReference type="GO" id="GO:0003899">
    <property type="term" value="F:DNA-directed RNA polymerase activity"/>
    <property type="evidence" value="ECO:0007669"/>
    <property type="project" value="InterPro"/>
</dbReference>
<evidence type="ECO:0000256" key="9">
    <source>
        <dbReference type="RuleBase" id="RU003514"/>
    </source>
</evidence>
<keyword evidence="4 9" id="KW-0808">Transferase</keyword>
<keyword evidence="8" id="KW-0804">Transcription</keyword>
<reference evidence="11 12" key="1">
    <citation type="journal article" date="2023" name="IMA Fungus">
        <title>Comparative genomic study of the Penicillium genus elucidates a diverse pangenome and 15 lateral gene transfer events.</title>
        <authorList>
            <person name="Petersen C."/>
            <person name="Sorensen T."/>
            <person name="Nielsen M.R."/>
            <person name="Sondergaard T.E."/>
            <person name="Sorensen J.L."/>
            <person name="Fitzpatrick D.A."/>
            <person name="Frisvad J.C."/>
            <person name="Nielsen K.L."/>
        </authorList>
    </citation>
    <scope>NUCLEOTIDE SEQUENCE [LARGE SCALE GENOMIC DNA]</scope>
    <source>
        <strain evidence="11 12">IBT 29057</strain>
    </source>
</reference>
<dbReference type="CDD" id="cd04860">
    <property type="entry name" value="AE_Prim_S"/>
    <property type="match status" value="1"/>
</dbReference>
<sequence>MMSGLVLQPLEWLGGSLVVIQGNAGVGRYWDEFRRKRQGEEDGEKSDPDTTEDEREFIQPCQLPPCCQSLGLGRTRLQRVARRLPHLGSSNFPPSPTSLPAMPHPVSPTGSPRKDDEELPDAPVEGNKENGVKVEDLFNDDSDEEFPASTGQDVKMESSPAPAPEPAPAPSGVDSDVMLAFYQRLFPFRYLFQWLNHGIVPTRDFGNREFALTLQNDAYLRYQSYPTADLFRKDILKMNPSRFEIGPVYSTNPRDRKTLRGGQMKPVSKELVFDIDMTDYDDIRTCCQKANICAKCWAFVTMAIKVIDAALRDDFGFEHILWVYSGRRGAHAWVCDPRARNLSDDRRRAIAGYLEILRGGSQSGKKSESQTATAPTHYAHSEQADRLLALLPDKNLNDALRRKWDSSPDRPSTSKWADIDSLAKTGKSSTLNTTTLRDAKQDIVLEYTYPRLDAEVSKKMIHLLKSPFVIHPGTGRICVPIDPRKAEEFDPLSVPTVMELLAEIDAYDAKHPAGTAEVDMPDVEGSAMNGSDMKGNGRKLQDYEKTSLKPYVEFFPLIYRGPAQGGTSGQTRT</sequence>
<feature type="region of interest" description="Disordered" evidence="10">
    <location>
        <begin position="36"/>
        <end position="57"/>
    </location>
</feature>
<evidence type="ECO:0000313" key="11">
    <source>
        <dbReference type="EMBL" id="KAJ5572935.1"/>
    </source>
</evidence>
<dbReference type="InterPro" id="IPR002755">
    <property type="entry name" value="DNA_primase_S"/>
</dbReference>
<keyword evidence="7" id="KW-0479">Metal-binding</keyword>
<evidence type="ECO:0000256" key="4">
    <source>
        <dbReference type="ARBA" id="ARBA00022679"/>
    </source>
</evidence>
<name>A0AAD6DBT9_9EURO</name>
<evidence type="ECO:0000256" key="8">
    <source>
        <dbReference type="ARBA" id="ARBA00023163"/>
    </source>
</evidence>
<evidence type="ECO:0000256" key="1">
    <source>
        <dbReference type="ARBA" id="ARBA00009762"/>
    </source>
</evidence>
<dbReference type="EMBL" id="JAQJAC010000009">
    <property type="protein sequence ID" value="KAJ5572935.1"/>
    <property type="molecule type" value="Genomic_DNA"/>
</dbReference>
<dbReference type="GO" id="GO:0006269">
    <property type="term" value="P:DNA replication, synthesis of primer"/>
    <property type="evidence" value="ECO:0007669"/>
    <property type="project" value="UniProtKB-KW"/>
</dbReference>